<dbReference type="Proteomes" id="UP000828390">
    <property type="component" value="Unassembled WGS sequence"/>
</dbReference>
<evidence type="ECO:0000313" key="2">
    <source>
        <dbReference type="Proteomes" id="UP000828390"/>
    </source>
</evidence>
<dbReference type="AlphaFoldDB" id="A0A9D4GI03"/>
<keyword evidence="2" id="KW-1185">Reference proteome</keyword>
<name>A0A9D4GI03_DREPO</name>
<evidence type="ECO:0000313" key="1">
    <source>
        <dbReference type="EMBL" id="KAH3817711.1"/>
    </source>
</evidence>
<comment type="caution">
    <text evidence="1">The sequence shown here is derived from an EMBL/GenBank/DDBJ whole genome shotgun (WGS) entry which is preliminary data.</text>
</comment>
<reference evidence="1" key="1">
    <citation type="journal article" date="2019" name="bioRxiv">
        <title>The Genome of the Zebra Mussel, Dreissena polymorpha: A Resource for Invasive Species Research.</title>
        <authorList>
            <person name="McCartney M.A."/>
            <person name="Auch B."/>
            <person name="Kono T."/>
            <person name="Mallez S."/>
            <person name="Zhang Y."/>
            <person name="Obille A."/>
            <person name="Becker A."/>
            <person name="Abrahante J.E."/>
            <person name="Garbe J."/>
            <person name="Badalamenti J.P."/>
            <person name="Herman A."/>
            <person name="Mangelson H."/>
            <person name="Liachko I."/>
            <person name="Sullivan S."/>
            <person name="Sone E.D."/>
            <person name="Koren S."/>
            <person name="Silverstein K.A.T."/>
            <person name="Beckman K.B."/>
            <person name="Gohl D.M."/>
        </authorList>
    </citation>
    <scope>NUCLEOTIDE SEQUENCE</scope>
    <source>
        <strain evidence="1">Duluth1</strain>
        <tissue evidence="1">Whole animal</tissue>
    </source>
</reference>
<reference evidence="1" key="2">
    <citation type="submission" date="2020-11" db="EMBL/GenBank/DDBJ databases">
        <authorList>
            <person name="McCartney M.A."/>
            <person name="Auch B."/>
            <person name="Kono T."/>
            <person name="Mallez S."/>
            <person name="Becker A."/>
            <person name="Gohl D.M."/>
            <person name="Silverstein K.A.T."/>
            <person name="Koren S."/>
            <person name="Bechman K.B."/>
            <person name="Herman A."/>
            <person name="Abrahante J.E."/>
            <person name="Garbe J."/>
        </authorList>
    </citation>
    <scope>NUCLEOTIDE SEQUENCE</scope>
    <source>
        <strain evidence="1">Duluth1</strain>
        <tissue evidence="1">Whole animal</tissue>
    </source>
</reference>
<proteinExistence type="predicted"/>
<sequence length="167" mass="19356">MSIRKLEKSYRENINHFTADEINYHNRMEQVISILEHHHLDDLSRAEQSGHDLTERHLPPREQQYPEKLINAMPIAIEIAVAGCGDWKKHSRHIRELTNIINNTDEPEGYAPLFRDRNAVRNAFDQVFSGYGGGFENVKKSILNFLHNRDAYELLCVLVKSQNSSAF</sequence>
<accession>A0A9D4GI03</accession>
<gene>
    <name evidence="1" type="ORF">DPMN_119266</name>
</gene>
<organism evidence="1 2">
    <name type="scientific">Dreissena polymorpha</name>
    <name type="common">Zebra mussel</name>
    <name type="synonym">Mytilus polymorpha</name>
    <dbReference type="NCBI Taxonomy" id="45954"/>
    <lineage>
        <taxon>Eukaryota</taxon>
        <taxon>Metazoa</taxon>
        <taxon>Spiralia</taxon>
        <taxon>Lophotrochozoa</taxon>
        <taxon>Mollusca</taxon>
        <taxon>Bivalvia</taxon>
        <taxon>Autobranchia</taxon>
        <taxon>Heteroconchia</taxon>
        <taxon>Euheterodonta</taxon>
        <taxon>Imparidentia</taxon>
        <taxon>Neoheterodontei</taxon>
        <taxon>Myida</taxon>
        <taxon>Dreissenoidea</taxon>
        <taxon>Dreissenidae</taxon>
        <taxon>Dreissena</taxon>
    </lineage>
</organism>
<protein>
    <submittedName>
        <fullName evidence="1">Uncharacterized protein</fullName>
    </submittedName>
</protein>
<dbReference type="EMBL" id="JAIWYP010000005">
    <property type="protein sequence ID" value="KAH3817711.1"/>
    <property type="molecule type" value="Genomic_DNA"/>
</dbReference>